<reference evidence="4" key="2">
    <citation type="journal article" date="2023" name="PLoS ONE">
        <title>Philodulcilactobacillus myokoensis gen. nov., sp. nov., a fructophilic, acidophilic, and agar-phobic lactic acid bacterium isolated from fermented vegetable extracts.</title>
        <authorList>
            <person name="Kouya T."/>
            <person name="Ishiyama Y."/>
            <person name="Ohashi S."/>
            <person name="Kumakubo R."/>
            <person name="Yamazaki T."/>
            <person name="Otaki T."/>
        </authorList>
    </citation>
    <scope>NUCLEOTIDE SEQUENCE</scope>
    <source>
        <strain evidence="4">WR16-4</strain>
    </source>
</reference>
<evidence type="ECO:0000256" key="1">
    <source>
        <dbReference type="ARBA" id="ARBA00023125"/>
    </source>
</evidence>
<reference evidence="4" key="1">
    <citation type="submission" date="2022-07" db="EMBL/GenBank/DDBJ databases">
        <authorList>
            <person name="Kouya T."/>
            <person name="Ishiyama Y."/>
        </authorList>
    </citation>
    <scope>NUCLEOTIDE SEQUENCE</scope>
    <source>
        <strain evidence="4">WR16-4</strain>
    </source>
</reference>
<dbReference type="Proteomes" id="UP001144204">
    <property type="component" value="Unassembled WGS sequence"/>
</dbReference>
<evidence type="ECO:0000259" key="3">
    <source>
        <dbReference type="PROSITE" id="PS50977"/>
    </source>
</evidence>
<feature type="DNA-binding region" description="H-T-H motif" evidence="2">
    <location>
        <begin position="29"/>
        <end position="48"/>
    </location>
</feature>
<organism evidence="4 5">
    <name type="scientific">Philodulcilactobacillus myokoensis</name>
    <dbReference type="NCBI Taxonomy" id="2929573"/>
    <lineage>
        <taxon>Bacteria</taxon>
        <taxon>Bacillati</taxon>
        <taxon>Bacillota</taxon>
        <taxon>Bacilli</taxon>
        <taxon>Lactobacillales</taxon>
        <taxon>Lactobacillaceae</taxon>
        <taxon>Philodulcilactobacillus</taxon>
    </lineage>
</organism>
<protein>
    <recommendedName>
        <fullName evidence="3">HTH tetR-type domain-containing protein</fullName>
    </recommendedName>
</protein>
<dbReference type="AlphaFoldDB" id="A0A9W6B296"/>
<dbReference type="PANTHER" id="PTHR43479:SF11">
    <property type="entry name" value="ACREF_ENVCD OPERON REPRESSOR-RELATED"/>
    <property type="match status" value="1"/>
</dbReference>
<dbReference type="Pfam" id="PF00440">
    <property type="entry name" value="TetR_N"/>
    <property type="match status" value="1"/>
</dbReference>
<dbReference type="EMBL" id="BRPL01000002">
    <property type="protein sequence ID" value="GLB47098.1"/>
    <property type="molecule type" value="Genomic_DNA"/>
</dbReference>
<feature type="domain" description="HTH tetR-type" evidence="3">
    <location>
        <begin position="6"/>
        <end position="66"/>
    </location>
</feature>
<proteinExistence type="predicted"/>
<dbReference type="InterPro" id="IPR050624">
    <property type="entry name" value="HTH-type_Tx_Regulator"/>
</dbReference>
<evidence type="ECO:0000256" key="2">
    <source>
        <dbReference type="PROSITE-ProRule" id="PRU00335"/>
    </source>
</evidence>
<dbReference type="GO" id="GO:0003677">
    <property type="term" value="F:DNA binding"/>
    <property type="evidence" value="ECO:0007669"/>
    <property type="project" value="UniProtKB-UniRule"/>
</dbReference>
<comment type="caution">
    <text evidence="4">The sequence shown here is derived from an EMBL/GenBank/DDBJ whole genome shotgun (WGS) entry which is preliminary data.</text>
</comment>
<evidence type="ECO:0000313" key="4">
    <source>
        <dbReference type="EMBL" id="GLB47098.1"/>
    </source>
</evidence>
<dbReference type="InterPro" id="IPR001647">
    <property type="entry name" value="HTH_TetR"/>
</dbReference>
<sequence>MRKTNLNKLNAIKKSVIDSCENYGIFNMTTAKIAKNAGVSPATIYLHYHDKKDLLSRLYEEVKSKLQRGVDKVINDNDSIDLQMKKVINFSINQYQKYPKEFNFVQVLWNNKKLLDQKAINFDQQLNPTLIHLFQKIHDSNEYVDAPQEILDVFFSIPLLIVERNHKLGNDRINQVSTMVINAIKK</sequence>
<keyword evidence="5" id="KW-1185">Reference proteome</keyword>
<dbReference type="Gene3D" id="1.10.357.10">
    <property type="entry name" value="Tetracycline Repressor, domain 2"/>
    <property type="match status" value="1"/>
</dbReference>
<evidence type="ECO:0000313" key="5">
    <source>
        <dbReference type="Proteomes" id="UP001144204"/>
    </source>
</evidence>
<gene>
    <name evidence="4" type="ORF">WR164_10770</name>
</gene>
<dbReference type="SUPFAM" id="SSF46689">
    <property type="entry name" value="Homeodomain-like"/>
    <property type="match status" value="1"/>
</dbReference>
<accession>A0A9W6B296</accession>
<dbReference type="InterPro" id="IPR009057">
    <property type="entry name" value="Homeodomain-like_sf"/>
</dbReference>
<keyword evidence="1 2" id="KW-0238">DNA-binding</keyword>
<dbReference type="PANTHER" id="PTHR43479">
    <property type="entry name" value="ACREF/ENVCD OPERON REPRESSOR-RELATED"/>
    <property type="match status" value="1"/>
</dbReference>
<dbReference type="RefSeq" id="WP_286136558.1">
    <property type="nucleotide sequence ID" value="NZ_BRPL01000002.1"/>
</dbReference>
<dbReference type="PROSITE" id="PS50977">
    <property type="entry name" value="HTH_TETR_2"/>
    <property type="match status" value="1"/>
</dbReference>
<name>A0A9W6B296_9LACO</name>